<dbReference type="Proteomes" id="UP000051139">
    <property type="component" value="Unassembled WGS sequence"/>
</dbReference>
<dbReference type="PANTHER" id="PTHR33990">
    <property type="entry name" value="PROTEIN YJDN-RELATED"/>
    <property type="match status" value="1"/>
</dbReference>
<evidence type="ECO:0000313" key="3">
    <source>
        <dbReference type="Proteomes" id="UP000051139"/>
    </source>
</evidence>
<gene>
    <name evidence="2" type="ORF">IV55_GL000668</name>
    <name evidence="1" type="ORF">LSI01_13630</name>
</gene>
<dbReference type="EMBL" id="BJUD01000029">
    <property type="protein sequence ID" value="GEK29052.1"/>
    <property type="molecule type" value="Genomic_DNA"/>
</dbReference>
<evidence type="ECO:0000313" key="4">
    <source>
        <dbReference type="Proteomes" id="UP000321429"/>
    </source>
</evidence>
<evidence type="ECO:0000313" key="2">
    <source>
        <dbReference type="EMBL" id="KRN93866.1"/>
    </source>
</evidence>
<proteinExistence type="predicted"/>
<dbReference type="AlphaFoldDB" id="A0A0R2L3Q9"/>
<accession>A0A0R2L3Q9</accession>
<dbReference type="PANTHER" id="PTHR33990:SF5">
    <property type="entry name" value="PHNB-LIKE DOMAIN-CONTAINING PROTEIN"/>
    <property type="match status" value="1"/>
</dbReference>
<reference evidence="2 3" key="1">
    <citation type="journal article" date="2015" name="Genome Announc.">
        <title>Expanding the biotechnology potential of lactobacilli through comparative genomics of 213 strains and associated genera.</title>
        <authorList>
            <person name="Sun Z."/>
            <person name="Harris H.M."/>
            <person name="McCann A."/>
            <person name="Guo C."/>
            <person name="Argimon S."/>
            <person name="Zhang W."/>
            <person name="Yang X."/>
            <person name="Jeffery I.B."/>
            <person name="Cooney J.C."/>
            <person name="Kagawa T.F."/>
            <person name="Liu W."/>
            <person name="Song Y."/>
            <person name="Salvetti E."/>
            <person name="Wrobel A."/>
            <person name="Rasinkangas P."/>
            <person name="Parkhill J."/>
            <person name="Rea M.C."/>
            <person name="O'Sullivan O."/>
            <person name="Ritari J."/>
            <person name="Douillard F.P."/>
            <person name="Paul Ross R."/>
            <person name="Yang R."/>
            <person name="Briner A.E."/>
            <person name="Felis G.E."/>
            <person name="de Vos W.M."/>
            <person name="Barrangou R."/>
            <person name="Klaenhammer T.R."/>
            <person name="Caufield P.W."/>
            <person name="Cui Y."/>
            <person name="Zhang H."/>
            <person name="O'Toole P.W."/>
        </authorList>
    </citation>
    <scope>NUCLEOTIDE SEQUENCE [LARGE SCALE GENOMIC DNA]</scope>
    <source>
        <strain evidence="2 3">DSM 22696</strain>
    </source>
</reference>
<sequence>MTYYQEVFGADHLFRIPLTETAAKELDLIDTNLDDSTMHGGFEVMGMQILCSDDFMNQPQHATNIAIMLEFDANDSQDVANAQRFFDQVATSERVRVTAPYANAYFGGKRGEFTDDYGVNWIINCRPDGWEQTAPVVELQEETDTDQPTASV</sequence>
<name>A0A0R2L3Q9_9LACO</name>
<comment type="caution">
    <text evidence="2">The sequence shown here is derived from an EMBL/GenBank/DDBJ whole genome shotgun (WGS) entry which is preliminary data.</text>
</comment>
<dbReference type="Proteomes" id="UP000321429">
    <property type="component" value="Unassembled WGS sequence"/>
</dbReference>
<dbReference type="InterPro" id="IPR029068">
    <property type="entry name" value="Glyas_Bleomycin-R_OHBP_Dase"/>
</dbReference>
<dbReference type="STRING" id="348151.IV55_GL000668"/>
<dbReference type="SUPFAM" id="SSF54593">
    <property type="entry name" value="Glyoxalase/Bleomycin resistance protein/Dihydroxybiphenyl dioxygenase"/>
    <property type="match status" value="1"/>
</dbReference>
<dbReference type="PATRIC" id="fig|348151.3.peg.684"/>
<organism evidence="2 3">
    <name type="scientific">Furfurilactobacillus siliginis</name>
    <dbReference type="NCBI Taxonomy" id="348151"/>
    <lineage>
        <taxon>Bacteria</taxon>
        <taxon>Bacillati</taxon>
        <taxon>Bacillota</taxon>
        <taxon>Bacilli</taxon>
        <taxon>Lactobacillales</taxon>
        <taxon>Lactobacillaceae</taxon>
        <taxon>Furfurilactobacillus</taxon>
    </lineage>
</organism>
<dbReference type="RefSeq" id="WP_057811561.1">
    <property type="nucleotide sequence ID" value="NZ_BJUD01000029.1"/>
</dbReference>
<dbReference type="Gene3D" id="3.10.180.10">
    <property type="entry name" value="2,3-Dihydroxybiphenyl 1,2-Dioxygenase, domain 1"/>
    <property type="match status" value="1"/>
</dbReference>
<dbReference type="EMBL" id="JQCB01000019">
    <property type="protein sequence ID" value="KRN93866.1"/>
    <property type="molecule type" value="Genomic_DNA"/>
</dbReference>
<protein>
    <submittedName>
        <fullName evidence="1">VOC family protein</fullName>
    </submittedName>
</protein>
<evidence type="ECO:0000313" key="1">
    <source>
        <dbReference type="EMBL" id="GEK29052.1"/>
    </source>
</evidence>
<dbReference type="OrthoDB" id="9795306at2"/>
<reference evidence="1 4" key="2">
    <citation type="submission" date="2019-07" db="EMBL/GenBank/DDBJ databases">
        <title>Whole genome shotgun sequence of Lactobacillus siliginis NBRC 101315.</title>
        <authorList>
            <person name="Hosoyama A."/>
            <person name="Uohara A."/>
            <person name="Ohji S."/>
            <person name="Ichikawa N."/>
        </authorList>
    </citation>
    <scope>NUCLEOTIDE SEQUENCE [LARGE SCALE GENOMIC DNA]</scope>
    <source>
        <strain evidence="1 4">NBRC 101315</strain>
    </source>
</reference>
<keyword evidence="3" id="KW-1185">Reference proteome</keyword>